<feature type="region of interest" description="Disordered" evidence="1">
    <location>
        <begin position="95"/>
        <end position="114"/>
    </location>
</feature>
<dbReference type="GO" id="GO:0005506">
    <property type="term" value="F:iron ion binding"/>
    <property type="evidence" value="ECO:0007669"/>
    <property type="project" value="InterPro"/>
</dbReference>
<accession>A0A4U6U8D6</accession>
<dbReference type="GO" id="GO:0016705">
    <property type="term" value="F:oxidoreductase activity, acting on paired donors, with incorporation or reduction of molecular oxygen"/>
    <property type="evidence" value="ECO:0007669"/>
    <property type="project" value="InterPro"/>
</dbReference>
<name>A0A4U6U8D6_SETVI</name>
<dbReference type="InterPro" id="IPR036396">
    <property type="entry name" value="Cyt_P450_sf"/>
</dbReference>
<dbReference type="Gramene" id="TKW12020">
    <property type="protein sequence ID" value="TKW12020"/>
    <property type="gene ID" value="SEVIR_5G010150v2"/>
</dbReference>
<dbReference type="PANTHER" id="PTHR47952">
    <property type="entry name" value="TRYPTAMINE 5-HYDROXYLASE"/>
    <property type="match status" value="1"/>
</dbReference>
<evidence type="ECO:0000313" key="3">
    <source>
        <dbReference type="Proteomes" id="UP000298652"/>
    </source>
</evidence>
<reference evidence="2" key="1">
    <citation type="submission" date="2019-03" db="EMBL/GenBank/DDBJ databases">
        <title>WGS assembly of Setaria viridis.</title>
        <authorList>
            <person name="Huang P."/>
            <person name="Jenkins J."/>
            <person name="Grimwood J."/>
            <person name="Barry K."/>
            <person name="Healey A."/>
            <person name="Mamidi S."/>
            <person name="Sreedasyam A."/>
            <person name="Shu S."/>
            <person name="Feldman M."/>
            <person name="Wu J."/>
            <person name="Yu Y."/>
            <person name="Chen C."/>
            <person name="Johnson J."/>
            <person name="Rokhsar D."/>
            <person name="Baxter I."/>
            <person name="Schmutz J."/>
            <person name="Brutnell T."/>
            <person name="Kellogg E."/>
        </authorList>
    </citation>
    <scope>NUCLEOTIDE SEQUENCE [LARGE SCALE GENOMIC DNA]</scope>
</reference>
<gene>
    <name evidence="2" type="ORF">SEVIR_5G010150v2</name>
</gene>
<dbReference type="PANTHER" id="PTHR47952:SF1">
    <property type="entry name" value="TRYPTAMINE 5-HYDROXYLASE"/>
    <property type="match status" value="1"/>
</dbReference>
<dbReference type="SUPFAM" id="SSF48264">
    <property type="entry name" value="Cytochrome P450"/>
    <property type="match status" value="1"/>
</dbReference>
<sequence>MAELMNHPHEMRKLQAEVRGAAGATTSHVTEEHLDRRDAVSQVRAGVVRRRRARGLLQVGQDFRSVPFGAGFAAATMELALANMLYHLDWALAHGGGRQGTRHSERNITRRVRG</sequence>
<dbReference type="EMBL" id="CM016556">
    <property type="protein sequence ID" value="TKW12020.1"/>
    <property type="molecule type" value="Genomic_DNA"/>
</dbReference>
<proteinExistence type="predicted"/>
<dbReference type="AlphaFoldDB" id="A0A4U6U8D6"/>
<dbReference type="Proteomes" id="UP000298652">
    <property type="component" value="Chromosome 5"/>
</dbReference>
<protein>
    <submittedName>
        <fullName evidence="2">Uncharacterized protein</fullName>
    </submittedName>
</protein>
<evidence type="ECO:0000313" key="2">
    <source>
        <dbReference type="EMBL" id="TKW12020.1"/>
    </source>
</evidence>
<dbReference type="GO" id="GO:0020037">
    <property type="term" value="F:heme binding"/>
    <property type="evidence" value="ECO:0007669"/>
    <property type="project" value="InterPro"/>
</dbReference>
<keyword evidence="3" id="KW-1185">Reference proteome</keyword>
<organism evidence="2 3">
    <name type="scientific">Setaria viridis</name>
    <name type="common">Green bristlegrass</name>
    <name type="synonym">Setaria italica subsp. viridis</name>
    <dbReference type="NCBI Taxonomy" id="4556"/>
    <lineage>
        <taxon>Eukaryota</taxon>
        <taxon>Viridiplantae</taxon>
        <taxon>Streptophyta</taxon>
        <taxon>Embryophyta</taxon>
        <taxon>Tracheophyta</taxon>
        <taxon>Spermatophyta</taxon>
        <taxon>Magnoliopsida</taxon>
        <taxon>Liliopsida</taxon>
        <taxon>Poales</taxon>
        <taxon>Poaceae</taxon>
        <taxon>PACMAD clade</taxon>
        <taxon>Panicoideae</taxon>
        <taxon>Panicodae</taxon>
        <taxon>Paniceae</taxon>
        <taxon>Cenchrinae</taxon>
        <taxon>Setaria</taxon>
    </lineage>
</organism>
<dbReference type="GO" id="GO:0004497">
    <property type="term" value="F:monooxygenase activity"/>
    <property type="evidence" value="ECO:0007669"/>
    <property type="project" value="InterPro"/>
</dbReference>
<evidence type="ECO:0000256" key="1">
    <source>
        <dbReference type="SAM" id="MobiDB-lite"/>
    </source>
</evidence>